<accession>A0AAW5A6F8</accession>
<keyword evidence="2" id="KW-1185">Reference proteome</keyword>
<evidence type="ECO:0000313" key="1">
    <source>
        <dbReference type="EMBL" id="MCF5056939.1"/>
    </source>
</evidence>
<name>A0AAW5A6F8_9PSED</name>
<sequence>MNKVKSQAERFPYSELVQRMTSLSPTGGCGAVLLPAGTPIDQCQKLADALKHVMPVPPLVICGDLQVLDEADMNAAGWYRK</sequence>
<proteinExistence type="predicted"/>
<evidence type="ECO:0000313" key="2">
    <source>
        <dbReference type="Proteomes" id="UP000814172"/>
    </source>
</evidence>
<reference evidence="1 2" key="1">
    <citation type="submission" date="2019-11" db="EMBL/GenBank/DDBJ databases">
        <title>Epiphytic Pseudomonas syringae from cherry orchards.</title>
        <authorList>
            <person name="Hulin M.T."/>
        </authorList>
    </citation>
    <scope>NUCLEOTIDE SEQUENCE [LARGE SCALE GENOMIC DNA]</scope>
    <source>
        <strain evidence="1 2">PA-6-9F</strain>
    </source>
</reference>
<dbReference type="EMBL" id="WKEW01000018">
    <property type="protein sequence ID" value="MCF5056939.1"/>
    <property type="molecule type" value="Genomic_DNA"/>
</dbReference>
<protein>
    <submittedName>
        <fullName evidence="1">Uncharacterized protein</fullName>
    </submittedName>
</protein>
<comment type="caution">
    <text evidence="1">The sequence shown here is derived from an EMBL/GenBank/DDBJ whole genome shotgun (WGS) entry which is preliminary data.</text>
</comment>
<dbReference type="RefSeq" id="WP_099169268.1">
    <property type="nucleotide sequence ID" value="NZ_WKEB01000023.1"/>
</dbReference>
<dbReference type="Proteomes" id="UP000814172">
    <property type="component" value="Unassembled WGS sequence"/>
</dbReference>
<gene>
    <name evidence="1" type="ORF">GIW75_08215</name>
</gene>
<organism evidence="1 2">
    <name type="scientific">Pseudomonas proteolytica</name>
    <dbReference type="NCBI Taxonomy" id="219574"/>
    <lineage>
        <taxon>Bacteria</taxon>
        <taxon>Pseudomonadati</taxon>
        <taxon>Pseudomonadota</taxon>
        <taxon>Gammaproteobacteria</taxon>
        <taxon>Pseudomonadales</taxon>
        <taxon>Pseudomonadaceae</taxon>
        <taxon>Pseudomonas</taxon>
    </lineage>
</organism>
<dbReference type="AlphaFoldDB" id="A0AAW5A6F8"/>